<gene>
    <name evidence="1" type="ORF">IAC61_05590</name>
</gene>
<proteinExistence type="predicted"/>
<reference evidence="1" key="2">
    <citation type="journal article" date="2021" name="PeerJ">
        <title>Extensive microbial diversity within the chicken gut microbiome revealed by metagenomics and culture.</title>
        <authorList>
            <person name="Gilroy R."/>
            <person name="Ravi A."/>
            <person name="Getino M."/>
            <person name="Pursley I."/>
            <person name="Horton D.L."/>
            <person name="Alikhan N.F."/>
            <person name="Baker D."/>
            <person name="Gharbi K."/>
            <person name="Hall N."/>
            <person name="Watson M."/>
            <person name="Adriaenssens E.M."/>
            <person name="Foster-Nyarko E."/>
            <person name="Jarju S."/>
            <person name="Secka A."/>
            <person name="Antonio M."/>
            <person name="Oren A."/>
            <person name="Chaudhuri R.R."/>
            <person name="La Ragione R."/>
            <person name="Hildebrand F."/>
            <person name="Pallen M.J."/>
        </authorList>
    </citation>
    <scope>NUCLEOTIDE SEQUENCE</scope>
    <source>
        <strain evidence="1">17113</strain>
    </source>
</reference>
<reference evidence="1" key="1">
    <citation type="submission" date="2020-10" db="EMBL/GenBank/DDBJ databases">
        <authorList>
            <person name="Gilroy R."/>
        </authorList>
    </citation>
    <scope>NUCLEOTIDE SEQUENCE</scope>
    <source>
        <strain evidence="1">17113</strain>
    </source>
</reference>
<evidence type="ECO:0000313" key="1">
    <source>
        <dbReference type="EMBL" id="MBO8426764.1"/>
    </source>
</evidence>
<name>A0A9D9DKD1_9FIRM</name>
<dbReference type="Proteomes" id="UP000823634">
    <property type="component" value="Unassembled WGS sequence"/>
</dbReference>
<accession>A0A9D9DKD1</accession>
<evidence type="ECO:0000313" key="2">
    <source>
        <dbReference type="Proteomes" id="UP000823634"/>
    </source>
</evidence>
<protein>
    <submittedName>
        <fullName evidence="1">Uncharacterized protein</fullName>
    </submittedName>
</protein>
<sequence length="133" mass="14938">MKKIRLNEDFGKPDFSAHKYELDPTEKYVINMDEEIETQAAIFEACAVMGAPPALKNYHAWLFENGFSVDSPNPTNKVVAPYYGVKPLWKTPYSQGVVMKADGEDDYLIVMECSSKNRGFKHTKIVLTPGGCL</sequence>
<comment type="caution">
    <text evidence="1">The sequence shown here is derived from an EMBL/GenBank/DDBJ whole genome shotgun (WGS) entry which is preliminary data.</text>
</comment>
<organism evidence="1 2">
    <name type="scientific">Candidatus Alloenteromonas pullistercoris</name>
    <dbReference type="NCBI Taxonomy" id="2840785"/>
    <lineage>
        <taxon>Bacteria</taxon>
        <taxon>Bacillati</taxon>
        <taxon>Bacillota</taxon>
        <taxon>Bacillota incertae sedis</taxon>
        <taxon>Candidatus Alloenteromonas</taxon>
    </lineage>
</organism>
<dbReference type="AlphaFoldDB" id="A0A9D9DKD1"/>
<dbReference type="EMBL" id="JADINA010000034">
    <property type="protein sequence ID" value="MBO8426764.1"/>
    <property type="molecule type" value="Genomic_DNA"/>
</dbReference>